<feature type="domain" description="Zinc finger PHD-type" evidence="10">
    <location>
        <begin position="376"/>
        <end position="436"/>
    </location>
</feature>
<feature type="compositionally biased region" description="Low complexity" evidence="9">
    <location>
        <begin position="677"/>
        <end position="686"/>
    </location>
</feature>
<dbReference type="Pfam" id="PF07227">
    <property type="entry name" value="PHD_Oberon"/>
    <property type="match status" value="1"/>
</dbReference>
<evidence type="ECO:0000256" key="4">
    <source>
        <dbReference type="ARBA" id="ARBA00022833"/>
    </source>
</evidence>
<feature type="compositionally biased region" description="Basic residues" evidence="9">
    <location>
        <begin position="53"/>
        <end position="62"/>
    </location>
</feature>
<keyword evidence="12" id="KW-1185">Reference proteome</keyword>
<feature type="coiled-coil region" evidence="8">
    <location>
        <begin position="562"/>
        <end position="672"/>
    </location>
</feature>
<comment type="subcellular location">
    <subcellularLocation>
        <location evidence="1 7">Nucleus</location>
    </subcellularLocation>
</comment>
<evidence type="ECO:0000256" key="5">
    <source>
        <dbReference type="ARBA" id="ARBA00023054"/>
    </source>
</evidence>
<dbReference type="InterPro" id="IPR032535">
    <property type="entry name" value="Oberon_CC"/>
</dbReference>
<dbReference type="PANTHER" id="PTHR21736:SF37">
    <property type="entry name" value="PROTEIN OBERON 2"/>
    <property type="match status" value="1"/>
</dbReference>
<keyword evidence="5 8" id="KW-0175">Coiled coil</keyword>
<feature type="compositionally biased region" description="Polar residues" evidence="9">
    <location>
        <begin position="135"/>
        <end position="148"/>
    </location>
</feature>
<evidence type="ECO:0000313" key="11">
    <source>
        <dbReference type="EnsemblPlants" id="OGLUM12G15340.1"/>
    </source>
</evidence>
<dbReference type="EnsemblPlants" id="OGLUM12G15340.1">
    <property type="protein sequence ID" value="OGLUM12G15340.1"/>
    <property type="gene ID" value="OGLUM12G15340"/>
</dbReference>
<evidence type="ECO:0000313" key="12">
    <source>
        <dbReference type="Proteomes" id="UP000026961"/>
    </source>
</evidence>
<dbReference type="Gramene" id="OGLUM12G15340.1">
    <property type="protein sequence ID" value="OGLUM12G15340.1"/>
    <property type="gene ID" value="OGLUM12G15340"/>
</dbReference>
<evidence type="ECO:0000256" key="9">
    <source>
        <dbReference type="SAM" id="MobiDB-lite"/>
    </source>
</evidence>
<name>A0A0E0BTC7_9ORYZ</name>
<protein>
    <recommendedName>
        <fullName evidence="7">OBERON-like protein</fullName>
    </recommendedName>
</protein>
<feature type="compositionally biased region" description="Low complexity" evidence="9">
    <location>
        <begin position="112"/>
        <end position="126"/>
    </location>
</feature>
<dbReference type="Proteomes" id="UP000026961">
    <property type="component" value="Chromosome 12"/>
</dbReference>
<dbReference type="PIRSF" id="PIRSF025218">
    <property type="entry name" value="DUF1423_pln"/>
    <property type="match status" value="1"/>
</dbReference>
<feature type="compositionally biased region" description="Polar residues" evidence="9">
    <location>
        <begin position="9"/>
        <end position="21"/>
    </location>
</feature>
<dbReference type="InterPro" id="IPR004082">
    <property type="entry name" value="OBERON"/>
</dbReference>
<comment type="function">
    <text evidence="7">Probable transcription factor.</text>
</comment>
<dbReference type="PRINTS" id="PR01544">
    <property type="entry name" value="ARATH130DUF"/>
</dbReference>
<dbReference type="InterPro" id="IPR047578">
    <property type="entry name" value="OBE1-like_PHD"/>
</dbReference>
<dbReference type="GO" id="GO:0010468">
    <property type="term" value="P:regulation of gene expression"/>
    <property type="evidence" value="ECO:0007669"/>
    <property type="project" value="TreeGrafter"/>
</dbReference>
<dbReference type="GO" id="GO:0010492">
    <property type="term" value="P:maintenance of shoot apical meristem identity"/>
    <property type="evidence" value="ECO:0007669"/>
    <property type="project" value="TreeGrafter"/>
</dbReference>
<accession>A0A0E0BTC7</accession>
<evidence type="ECO:0000256" key="2">
    <source>
        <dbReference type="ARBA" id="ARBA00022723"/>
    </source>
</evidence>
<dbReference type="HOGENOM" id="CLU_006737_2_0_1"/>
<dbReference type="InterPro" id="IPR001965">
    <property type="entry name" value="Znf_PHD"/>
</dbReference>
<dbReference type="Pfam" id="PF16312">
    <property type="entry name" value="Oberon_cc"/>
    <property type="match status" value="1"/>
</dbReference>
<feature type="region of interest" description="Disordered" evidence="9">
    <location>
        <begin position="672"/>
        <end position="712"/>
    </location>
</feature>
<dbReference type="InterPro" id="IPR032881">
    <property type="entry name" value="Oberon-like_PHD"/>
</dbReference>
<dbReference type="GO" id="GO:0008270">
    <property type="term" value="F:zinc ion binding"/>
    <property type="evidence" value="ECO:0007669"/>
    <property type="project" value="UniProtKB-KW"/>
</dbReference>
<keyword evidence="6 7" id="KW-0539">Nucleus</keyword>
<dbReference type="PANTHER" id="PTHR21736">
    <property type="entry name" value="VERNALIZATION-INSENSITIVE PROTEIN 3"/>
    <property type="match status" value="1"/>
</dbReference>
<dbReference type="SMART" id="SM00249">
    <property type="entry name" value="PHD"/>
    <property type="match status" value="1"/>
</dbReference>
<organism evidence="11">
    <name type="scientific">Oryza glumipatula</name>
    <dbReference type="NCBI Taxonomy" id="40148"/>
    <lineage>
        <taxon>Eukaryota</taxon>
        <taxon>Viridiplantae</taxon>
        <taxon>Streptophyta</taxon>
        <taxon>Embryophyta</taxon>
        <taxon>Tracheophyta</taxon>
        <taxon>Spermatophyta</taxon>
        <taxon>Magnoliopsida</taxon>
        <taxon>Liliopsida</taxon>
        <taxon>Poales</taxon>
        <taxon>Poaceae</taxon>
        <taxon>BOP clade</taxon>
        <taxon>Oryzoideae</taxon>
        <taxon>Oryzeae</taxon>
        <taxon>Oryzinae</taxon>
        <taxon>Oryza</taxon>
    </lineage>
</organism>
<evidence type="ECO:0000256" key="3">
    <source>
        <dbReference type="ARBA" id="ARBA00022771"/>
    </source>
</evidence>
<dbReference type="GO" id="GO:0010078">
    <property type="term" value="P:maintenance of root meristem identity"/>
    <property type="evidence" value="ECO:0007669"/>
    <property type="project" value="TreeGrafter"/>
</dbReference>
<evidence type="ECO:0000256" key="6">
    <source>
        <dbReference type="ARBA" id="ARBA00023242"/>
    </source>
</evidence>
<dbReference type="AlphaFoldDB" id="A0A0E0BTC7"/>
<dbReference type="GO" id="GO:0010071">
    <property type="term" value="P:root meristem specification"/>
    <property type="evidence" value="ECO:0007669"/>
    <property type="project" value="TreeGrafter"/>
</dbReference>
<keyword evidence="2 7" id="KW-0479">Metal-binding</keyword>
<evidence type="ECO:0000256" key="1">
    <source>
        <dbReference type="ARBA" id="ARBA00004123"/>
    </source>
</evidence>
<keyword evidence="3" id="KW-0863">Zinc-finger</keyword>
<dbReference type="STRING" id="40148.A0A0E0BTC7"/>
<keyword evidence="4 7" id="KW-0862">Zinc</keyword>
<dbReference type="eggNOG" id="ENOG502QSQF">
    <property type="taxonomic scope" value="Eukaryota"/>
</dbReference>
<proteinExistence type="predicted"/>
<sequence length="712" mass="79463">MPHPWAQPSIHSAFSPPTGQTGHPPHYSRKVKSNQIKIQPNCAEEDGPTPATPRRRRRRRRRRQEEEELGRRPAPHRGLGFALFLPDARRMGTSSGANFHQQQPQQPPPPTSSAAAAAGAAAVAQGMLPPRRPTGLQTSLSLASSEQVGSPEMQEPGSNSDQGHDSATESASSRETWPAEPNHGSAAAAVAASTAASGGGGVVGGIGVGVRIVDKEKEVGNGIPKLQVIRGSSRLDRMSLREVARERVDLVAEKMKVMPEEHLEDMKNELRSILEGTGGSHHIEEFLYLQKFVQSRGDLTQTMLSMAHHVQLEILVAIKTGIQAFLHPSVTIPQNRLVEVFLYKRCRNIACQSALPAEECRCNVCSNRNGFCNLCMCVICNKFDFEVNTCRWIGCDFCSHWTHTDCAIRDGQIGMGQSIKSGTGHAEMLFRCQACQKTSELLGWVKDVFQQCAPGWDRDALLRELEFVCKIFRLSEDSKGRKLFRKCADLIERLRNSPADAINPRMILQVLQELELDSPKSTENEEIGRLITPQEACNRIAEVVHEAVKKMELVAEEKMRLYKKARIAVEACDRELDEKARELQELKAERLRKKQQVDELESIVRLKQAEAEMFQLKANEARQEADRLQSIALAKSERAEQDYASLYLKRRLEEAEAEKQFLFEKIKYQETQRPMQASGSGAGDSSQTPMLSKIHDLLKNVRSIPPKTEGHQ</sequence>
<reference evidence="11" key="1">
    <citation type="submission" date="2015-04" db="UniProtKB">
        <authorList>
            <consortium name="EnsemblPlants"/>
        </authorList>
    </citation>
    <scope>IDENTIFICATION</scope>
</reference>
<evidence type="ECO:0000256" key="8">
    <source>
        <dbReference type="SAM" id="Coils"/>
    </source>
</evidence>
<evidence type="ECO:0000256" key="7">
    <source>
        <dbReference type="PIRNR" id="PIRNR025218"/>
    </source>
</evidence>
<dbReference type="GO" id="GO:0005634">
    <property type="term" value="C:nucleus"/>
    <property type="evidence" value="ECO:0007669"/>
    <property type="project" value="UniProtKB-SubCell"/>
</dbReference>
<dbReference type="CDD" id="cd15612">
    <property type="entry name" value="PHD_OBE1_like"/>
    <property type="match status" value="1"/>
</dbReference>
<feature type="region of interest" description="Disordered" evidence="9">
    <location>
        <begin position="1"/>
        <end position="188"/>
    </location>
</feature>
<evidence type="ECO:0000259" key="10">
    <source>
        <dbReference type="SMART" id="SM00249"/>
    </source>
</evidence>
<reference evidence="11" key="2">
    <citation type="submission" date="2018-05" db="EMBL/GenBank/DDBJ databases">
        <title>OgluRS3 (Oryza glumaepatula Reference Sequence Version 3).</title>
        <authorList>
            <person name="Zhang J."/>
            <person name="Kudrna D."/>
            <person name="Lee S."/>
            <person name="Talag J."/>
            <person name="Welchert J."/>
            <person name="Wing R.A."/>
        </authorList>
    </citation>
    <scope>NUCLEOTIDE SEQUENCE [LARGE SCALE GENOMIC DNA]</scope>
</reference>